<dbReference type="Proteomes" id="UP000299102">
    <property type="component" value="Unassembled WGS sequence"/>
</dbReference>
<protein>
    <submittedName>
        <fullName evidence="2">Uncharacterized protein</fullName>
    </submittedName>
</protein>
<comment type="caution">
    <text evidence="2">The sequence shown here is derived from an EMBL/GenBank/DDBJ whole genome shotgun (WGS) entry which is preliminary data.</text>
</comment>
<dbReference type="EMBL" id="BGZK01001130">
    <property type="protein sequence ID" value="GBP72028.1"/>
    <property type="molecule type" value="Genomic_DNA"/>
</dbReference>
<dbReference type="AlphaFoldDB" id="A0A4C1Y7Z6"/>
<gene>
    <name evidence="2" type="ORF">EVAR_51277_1</name>
</gene>
<accession>A0A4C1Y7Z6</accession>
<reference evidence="2 3" key="1">
    <citation type="journal article" date="2019" name="Commun. Biol.">
        <title>The bagworm genome reveals a unique fibroin gene that provides high tensile strength.</title>
        <authorList>
            <person name="Kono N."/>
            <person name="Nakamura H."/>
            <person name="Ohtoshi R."/>
            <person name="Tomita M."/>
            <person name="Numata K."/>
            <person name="Arakawa K."/>
        </authorList>
    </citation>
    <scope>NUCLEOTIDE SEQUENCE [LARGE SCALE GENOMIC DNA]</scope>
</reference>
<name>A0A4C1Y7Z6_EUMVA</name>
<feature type="compositionally biased region" description="Low complexity" evidence="1">
    <location>
        <begin position="257"/>
        <end position="272"/>
    </location>
</feature>
<evidence type="ECO:0000256" key="1">
    <source>
        <dbReference type="SAM" id="MobiDB-lite"/>
    </source>
</evidence>
<evidence type="ECO:0000313" key="3">
    <source>
        <dbReference type="Proteomes" id="UP000299102"/>
    </source>
</evidence>
<proteinExistence type="predicted"/>
<dbReference type="OrthoDB" id="412793at2759"/>
<feature type="compositionally biased region" description="Basic and acidic residues" evidence="1">
    <location>
        <begin position="19"/>
        <end position="32"/>
    </location>
</feature>
<sequence length="272" mass="30875">MHFDRRIGKRTGLHQIRPSEKQTKLKSTDVRESLPGLVPDGPNISGGHRFPCREIERSRLDCGDEVHHLPRLVPRRGETRTGIVCFSILNGYGGMDDKIDDVCELMKDRRLDILHVNETNRKSSGACRGEIAAALKLYSETYLGSQEPASPQLLLASLVSCRYQRQKRYVPEIRIEIGSKAMIKIESRKEMRNNEKEAISLRRKTESGQKAPITKITSKLRAKDKKSDQIKYPKNTWPTQKKKDKNRLNIALDTIESPATPASAAPRPLLRQ</sequence>
<feature type="region of interest" description="Disordered" evidence="1">
    <location>
        <begin position="219"/>
        <end position="272"/>
    </location>
</feature>
<feature type="region of interest" description="Disordered" evidence="1">
    <location>
        <begin position="19"/>
        <end position="45"/>
    </location>
</feature>
<organism evidence="2 3">
    <name type="scientific">Eumeta variegata</name>
    <name type="common">Bagworm moth</name>
    <name type="synonym">Eumeta japonica</name>
    <dbReference type="NCBI Taxonomy" id="151549"/>
    <lineage>
        <taxon>Eukaryota</taxon>
        <taxon>Metazoa</taxon>
        <taxon>Ecdysozoa</taxon>
        <taxon>Arthropoda</taxon>
        <taxon>Hexapoda</taxon>
        <taxon>Insecta</taxon>
        <taxon>Pterygota</taxon>
        <taxon>Neoptera</taxon>
        <taxon>Endopterygota</taxon>
        <taxon>Lepidoptera</taxon>
        <taxon>Glossata</taxon>
        <taxon>Ditrysia</taxon>
        <taxon>Tineoidea</taxon>
        <taxon>Psychidae</taxon>
        <taxon>Oiketicinae</taxon>
        <taxon>Eumeta</taxon>
    </lineage>
</organism>
<keyword evidence="3" id="KW-1185">Reference proteome</keyword>
<evidence type="ECO:0000313" key="2">
    <source>
        <dbReference type="EMBL" id="GBP72028.1"/>
    </source>
</evidence>